<dbReference type="Proteomes" id="UP000237438">
    <property type="component" value="Unassembled WGS sequence"/>
</dbReference>
<feature type="non-terminal residue" evidence="1">
    <location>
        <position position="155"/>
    </location>
</feature>
<dbReference type="OrthoDB" id="10328457at2759"/>
<name>A0A2S4PKV4_9PEZI</name>
<dbReference type="EMBL" id="PEDP01002449">
    <property type="protein sequence ID" value="POS82653.1"/>
    <property type="molecule type" value="Genomic_DNA"/>
</dbReference>
<proteinExistence type="predicted"/>
<reference evidence="1 2" key="1">
    <citation type="submission" date="2017-10" db="EMBL/GenBank/DDBJ databases">
        <title>Development of genomic resources for the powdery mildew, Erysiphe pulchra.</title>
        <authorList>
            <person name="Wadl P.A."/>
            <person name="Mack B.M."/>
            <person name="Moore G."/>
            <person name="Beltz S.B."/>
        </authorList>
    </citation>
    <scope>NUCLEOTIDE SEQUENCE [LARGE SCALE GENOMIC DNA]</scope>
    <source>
        <strain evidence="1">Cflorida</strain>
    </source>
</reference>
<evidence type="ECO:0000313" key="2">
    <source>
        <dbReference type="Proteomes" id="UP000237438"/>
    </source>
</evidence>
<dbReference type="AlphaFoldDB" id="A0A2S4PKV4"/>
<keyword evidence="2" id="KW-1185">Reference proteome</keyword>
<sequence length="155" mass="17514">MSDTESKVVLGQGVSLYKWIADLQSALVRRRCIGHVFHDINGIKAIVAPKLPEKGLCSAEAYEAAVSKYERDMQTFQEGEIEARSILASRIERSICPPRLMSMTAKCIYEHVLSVREEGANTPWETSIRELIMTKLTTNAVKYCNSFMQHYLDAK</sequence>
<comment type="caution">
    <text evidence="1">The sequence shown here is derived from an EMBL/GenBank/DDBJ whole genome shotgun (WGS) entry which is preliminary data.</text>
</comment>
<protein>
    <submittedName>
        <fullName evidence="1">Uncharacterized protein</fullName>
    </submittedName>
</protein>
<gene>
    <name evidence="1" type="ORF">EPUL_006608</name>
</gene>
<accession>A0A2S4PKV4</accession>
<evidence type="ECO:0000313" key="1">
    <source>
        <dbReference type="EMBL" id="POS82653.1"/>
    </source>
</evidence>
<organism evidence="1 2">
    <name type="scientific">Erysiphe pulchra</name>
    <dbReference type="NCBI Taxonomy" id="225359"/>
    <lineage>
        <taxon>Eukaryota</taxon>
        <taxon>Fungi</taxon>
        <taxon>Dikarya</taxon>
        <taxon>Ascomycota</taxon>
        <taxon>Pezizomycotina</taxon>
        <taxon>Leotiomycetes</taxon>
        <taxon>Erysiphales</taxon>
        <taxon>Erysiphaceae</taxon>
        <taxon>Erysiphe</taxon>
    </lineage>
</organism>